<sequence>MKDGWRAHRRVAYDGEAKNLTVALSYGDAAAAQQIPCSGVLWFVSQWRKAGELADGDIFDEMGYDELADEEFFVESGPGYDELADEEFFVESGPRRFRYSDARPHPTRAPAAATPSSSPARRSPPHLPPPPRSGRRHTFLLPSVSPPPETASAGAPDAHGGGG</sequence>
<evidence type="ECO:0000313" key="3">
    <source>
        <dbReference type="Proteomes" id="UP000026960"/>
    </source>
</evidence>
<accession>A0A0D3H118</accession>
<dbReference type="AlphaFoldDB" id="A0A0D3H118"/>
<evidence type="ECO:0000256" key="1">
    <source>
        <dbReference type="SAM" id="MobiDB-lite"/>
    </source>
</evidence>
<dbReference type="HOGENOM" id="CLU_1629604_0_0_1"/>
<dbReference type="EnsemblPlants" id="OBART08G17070.1">
    <property type="protein sequence ID" value="OBART08G17070.1"/>
    <property type="gene ID" value="OBART08G17070"/>
</dbReference>
<organism evidence="2">
    <name type="scientific">Oryza barthii</name>
    <dbReference type="NCBI Taxonomy" id="65489"/>
    <lineage>
        <taxon>Eukaryota</taxon>
        <taxon>Viridiplantae</taxon>
        <taxon>Streptophyta</taxon>
        <taxon>Embryophyta</taxon>
        <taxon>Tracheophyta</taxon>
        <taxon>Spermatophyta</taxon>
        <taxon>Magnoliopsida</taxon>
        <taxon>Liliopsida</taxon>
        <taxon>Poales</taxon>
        <taxon>Poaceae</taxon>
        <taxon>BOP clade</taxon>
        <taxon>Oryzoideae</taxon>
        <taxon>Oryzeae</taxon>
        <taxon>Oryzinae</taxon>
        <taxon>Oryza</taxon>
    </lineage>
</organism>
<feature type="compositionally biased region" description="Low complexity" evidence="1">
    <location>
        <begin position="108"/>
        <end position="121"/>
    </location>
</feature>
<evidence type="ECO:0000313" key="2">
    <source>
        <dbReference type="EnsemblPlants" id="OBART08G17070.1"/>
    </source>
</evidence>
<dbReference type="STRING" id="65489.A0A0D3H118"/>
<protein>
    <submittedName>
        <fullName evidence="2">Uncharacterized protein</fullName>
    </submittedName>
</protein>
<proteinExistence type="predicted"/>
<dbReference type="Gramene" id="OBART08G17070.1">
    <property type="protein sequence ID" value="OBART08G17070.1"/>
    <property type="gene ID" value="OBART08G17070"/>
</dbReference>
<dbReference type="PaxDb" id="65489-OBART08G17070.1"/>
<reference evidence="2" key="2">
    <citation type="submission" date="2015-03" db="UniProtKB">
        <authorList>
            <consortium name="EnsemblPlants"/>
        </authorList>
    </citation>
    <scope>IDENTIFICATION</scope>
</reference>
<feature type="region of interest" description="Disordered" evidence="1">
    <location>
        <begin position="95"/>
        <end position="163"/>
    </location>
</feature>
<reference evidence="2" key="1">
    <citation type="journal article" date="2009" name="Rice">
        <title>De Novo Next Generation Sequencing of Plant Genomes.</title>
        <authorList>
            <person name="Rounsley S."/>
            <person name="Marri P.R."/>
            <person name="Yu Y."/>
            <person name="He R."/>
            <person name="Sisneros N."/>
            <person name="Goicoechea J.L."/>
            <person name="Lee S.J."/>
            <person name="Angelova A."/>
            <person name="Kudrna D."/>
            <person name="Luo M."/>
            <person name="Affourtit J."/>
            <person name="Desany B."/>
            <person name="Knight J."/>
            <person name="Niazi F."/>
            <person name="Egholm M."/>
            <person name="Wing R.A."/>
        </authorList>
    </citation>
    <scope>NUCLEOTIDE SEQUENCE [LARGE SCALE GENOMIC DNA]</scope>
    <source>
        <strain evidence="2">cv. IRGC 105608</strain>
    </source>
</reference>
<dbReference type="Proteomes" id="UP000026960">
    <property type="component" value="Chromosome 8"/>
</dbReference>
<keyword evidence="3" id="KW-1185">Reference proteome</keyword>
<name>A0A0D3H118_9ORYZ</name>